<name>A0A9X7VW08_9BACL</name>
<evidence type="ECO:0000313" key="4">
    <source>
        <dbReference type="EMBL" id="QSO45645.1"/>
    </source>
</evidence>
<evidence type="ECO:0000259" key="3">
    <source>
        <dbReference type="PROSITE" id="PS51186"/>
    </source>
</evidence>
<dbReference type="EMBL" id="CP071182">
    <property type="protein sequence ID" value="QSO45645.1"/>
    <property type="molecule type" value="Genomic_DNA"/>
</dbReference>
<evidence type="ECO:0000256" key="2">
    <source>
        <dbReference type="ARBA" id="ARBA00023315"/>
    </source>
</evidence>
<keyword evidence="5" id="KW-1185">Reference proteome</keyword>
<dbReference type="RefSeq" id="WP_206655014.1">
    <property type="nucleotide sequence ID" value="NZ_CP071182.1"/>
</dbReference>
<dbReference type="Proteomes" id="UP000663505">
    <property type="component" value="Chromosome"/>
</dbReference>
<feature type="domain" description="N-acetyltransferase" evidence="3">
    <location>
        <begin position="1"/>
        <end position="144"/>
    </location>
</feature>
<dbReference type="PANTHER" id="PTHR43877:SF2">
    <property type="entry name" value="AMINOALKYLPHOSPHONATE N-ACETYLTRANSFERASE-RELATED"/>
    <property type="match status" value="1"/>
</dbReference>
<dbReference type="InterPro" id="IPR016181">
    <property type="entry name" value="Acyl_CoA_acyltransferase"/>
</dbReference>
<dbReference type="Gene3D" id="3.40.630.30">
    <property type="match status" value="1"/>
</dbReference>
<evidence type="ECO:0000313" key="5">
    <source>
        <dbReference type="Proteomes" id="UP000663505"/>
    </source>
</evidence>
<dbReference type="PROSITE" id="PS51186">
    <property type="entry name" value="GNAT"/>
    <property type="match status" value="1"/>
</dbReference>
<dbReference type="GO" id="GO:0016747">
    <property type="term" value="F:acyltransferase activity, transferring groups other than amino-acyl groups"/>
    <property type="evidence" value="ECO:0007669"/>
    <property type="project" value="InterPro"/>
</dbReference>
<evidence type="ECO:0000256" key="1">
    <source>
        <dbReference type="ARBA" id="ARBA00022679"/>
    </source>
</evidence>
<dbReference type="CDD" id="cd04301">
    <property type="entry name" value="NAT_SF"/>
    <property type="match status" value="1"/>
</dbReference>
<sequence>MLVRRMESIDVEQVTALCEQFGYPASREEVEERFHHLQRLREHQIFVAETNAGVNGWIHVHGIHSLSSPPYVEIRGIVVDSQYRQQGVGRLLMTEAENWALANGYRVVRLRSGTQRPESHHFYPKLGYEQTKTQHHYQKVLWEF</sequence>
<dbReference type="Pfam" id="PF00583">
    <property type="entry name" value="Acetyltransf_1"/>
    <property type="match status" value="1"/>
</dbReference>
<gene>
    <name evidence="4" type="ORF">JZ786_13875</name>
</gene>
<dbReference type="KEGG" id="afx:JZ786_13875"/>
<dbReference type="InterPro" id="IPR000182">
    <property type="entry name" value="GNAT_dom"/>
</dbReference>
<dbReference type="SUPFAM" id="SSF55729">
    <property type="entry name" value="Acyl-CoA N-acyltransferases (Nat)"/>
    <property type="match status" value="1"/>
</dbReference>
<keyword evidence="1" id="KW-0808">Transferase</keyword>
<protein>
    <submittedName>
        <fullName evidence="4">GNAT family N-acetyltransferase</fullName>
    </submittedName>
</protein>
<dbReference type="AlphaFoldDB" id="A0A9X7VW08"/>
<reference evidence="4 5" key="1">
    <citation type="submission" date="2021-02" db="EMBL/GenBank/DDBJ databases">
        <title>Alicyclobacillus curvatus sp. nov. and Alicyclobacillus mengziensis sp. nov., two acidophilic bacteria isolated from acid mine drainage.</title>
        <authorList>
            <person name="Huang Y."/>
        </authorList>
    </citation>
    <scope>NUCLEOTIDE SEQUENCE [LARGE SCALE GENOMIC DNA]</scope>
    <source>
        <strain evidence="4 5">S30H14</strain>
    </source>
</reference>
<proteinExistence type="predicted"/>
<keyword evidence="2" id="KW-0012">Acyltransferase</keyword>
<dbReference type="PANTHER" id="PTHR43877">
    <property type="entry name" value="AMINOALKYLPHOSPHONATE N-ACETYLTRANSFERASE-RELATED-RELATED"/>
    <property type="match status" value="1"/>
</dbReference>
<dbReference type="InterPro" id="IPR050832">
    <property type="entry name" value="Bact_Acetyltransf"/>
</dbReference>
<organism evidence="4 5">
    <name type="scientific">Alicyclobacillus mengziensis</name>
    <dbReference type="NCBI Taxonomy" id="2931921"/>
    <lineage>
        <taxon>Bacteria</taxon>
        <taxon>Bacillati</taxon>
        <taxon>Bacillota</taxon>
        <taxon>Bacilli</taxon>
        <taxon>Bacillales</taxon>
        <taxon>Alicyclobacillaceae</taxon>
        <taxon>Alicyclobacillus</taxon>
    </lineage>
</organism>
<accession>A0A9X7VW08</accession>